<dbReference type="PROSITE" id="PS00061">
    <property type="entry name" value="ADH_SHORT"/>
    <property type="match status" value="1"/>
</dbReference>
<dbReference type="InterPro" id="IPR036291">
    <property type="entry name" value="NAD(P)-bd_dom_sf"/>
</dbReference>
<dbReference type="GO" id="GO:0016491">
    <property type="term" value="F:oxidoreductase activity"/>
    <property type="evidence" value="ECO:0007669"/>
    <property type="project" value="UniProtKB-KW"/>
</dbReference>
<keyword evidence="2" id="KW-0560">Oxidoreductase</keyword>
<evidence type="ECO:0000256" key="2">
    <source>
        <dbReference type="ARBA" id="ARBA00023002"/>
    </source>
</evidence>
<evidence type="ECO:0000256" key="1">
    <source>
        <dbReference type="ARBA" id="ARBA00006484"/>
    </source>
</evidence>
<organism evidence="4 5">
    <name type="scientific">Pedobacter hartonius</name>
    <dbReference type="NCBI Taxonomy" id="425514"/>
    <lineage>
        <taxon>Bacteria</taxon>
        <taxon>Pseudomonadati</taxon>
        <taxon>Bacteroidota</taxon>
        <taxon>Sphingobacteriia</taxon>
        <taxon>Sphingobacteriales</taxon>
        <taxon>Sphingobacteriaceae</taxon>
        <taxon>Pedobacter</taxon>
    </lineage>
</organism>
<dbReference type="InterPro" id="IPR002347">
    <property type="entry name" value="SDR_fam"/>
</dbReference>
<evidence type="ECO:0000256" key="3">
    <source>
        <dbReference type="RuleBase" id="RU000363"/>
    </source>
</evidence>
<dbReference type="SUPFAM" id="SSF51735">
    <property type="entry name" value="NAD(P)-binding Rossmann-fold domains"/>
    <property type="match status" value="1"/>
</dbReference>
<dbReference type="PRINTS" id="PR00081">
    <property type="entry name" value="GDHRDH"/>
</dbReference>
<dbReference type="PANTHER" id="PTHR42901:SF1">
    <property type="entry name" value="ALCOHOL DEHYDROGENASE"/>
    <property type="match status" value="1"/>
</dbReference>
<dbReference type="Gene3D" id="3.40.50.720">
    <property type="entry name" value="NAD(P)-binding Rossmann-like Domain"/>
    <property type="match status" value="1"/>
</dbReference>
<dbReference type="PIRSF" id="PIRSF000126">
    <property type="entry name" value="11-beta-HSD1"/>
    <property type="match status" value="1"/>
</dbReference>
<dbReference type="PANTHER" id="PTHR42901">
    <property type="entry name" value="ALCOHOL DEHYDROGENASE"/>
    <property type="match status" value="1"/>
</dbReference>
<sequence length="258" mass="28295">MTEYALITGASKGIGKSMSLLLAKAGYNLMLVARSRADLEDLSFSIQKEYNVKVVFLAIDLSANHAAEETAKWCKDQTSSLSILINNAGYGLWGYFADLPLKDQMNMLQLNISTVVELTHHLLPLLKQQKQAYILNIASTAAYQALATLSLYAASKTFILNYSRAIRFELRHSPVSVSCLCPGPTDTGFASRAGLDVFADLAEKFNMLPDEVAKTGLKGMFNKKAEIIPGFLHRLSSFGARHLPKAIVERIGAGLYTR</sequence>
<reference evidence="4 5" key="1">
    <citation type="submission" date="2016-10" db="EMBL/GenBank/DDBJ databases">
        <authorList>
            <person name="de Groot N.N."/>
        </authorList>
    </citation>
    <scope>NUCLEOTIDE SEQUENCE [LARGE SCALE GENOMIC DNA]</scope>
    <source>
        <strain evidence="4 5">DSM 19033</strain>
    </source>
</reference>
<evidence type="ECO:0000313" key="4">
    <source>
        <dbReference type="EMBL" id="SDZ96037.1"/>
    </source>
</evidence>
<dbReference type="STRING" id="425514.SAMN05443550_101547"/>
<dbReference type="Pfam" id="PF00106">
    <property type="entry name" value="adh_short"/>
    <property type="match status" value="1"/>
</dbReference>
<name>A0A1H3X9G2_9SPHI</name>
<dbReference type="CDD" id="cd05233">
    <property type="entry name" value="SDR_c"/>
    <property type="match status" value="1"/>
</dbReference>
<protein>
    <recommendedName>
        <fullName evidence="6">Short-chain dehydrogenase</fullName>
    </recommendedName>
</protein>
<evidence type="ECO:0008006" key="6">
    <source>
        <dbReference type="Google" id="ProtNLM"/>
    </source>
</evidence>
<proteinExistence type="inferred from homology"/>
<comment type="similarity">
    <text evidence="1 3">Belongs to the short-chain dehydrogenases/reductases (SDR) family.</text>
</comment>
<evidence type="ECO:0000313" key="5">
    <source>
        <dbReference type="Proteomes" id="UP000198850"/>
    </source>
</evidence>
<dbReference type="RefSeq" id="WP_090554893.1">
    <property type="nucleotide sequence ID" value="NZ_FNRA01000001.1"/>
</dbReference>
<dbReference type="InterPro" id="IPR020904">
    <property type="entry name" value="Sc_DH/Rdtase_CS"/>
</dbReference>
<dbReference type="AlphaFoldDB" id="A0A1H3X9G2"/>
<keyword evidence="5" id="KW-1185">Reference proteome</keyword>
<accession>A0A1H3X9G2</accession>
<dbReference type="PRINTS" id="PR00080">
    <property type="entry name" value="SDRFAMILY"/>
</dbReference>
<dbReference type="OrthoDB" id="9808814at2"/>
<dbReference type="Proteomes" id="UP000198850">
    <property type="component" value="Unassembled WGS sequence"/>
</dbReference>
<dbReference type="EMBL" id="FNRA01000001">
    <property type="protein sequence ID" value="SDZ96037.1"/>
    <property type="molecule type" value="Genomic_DNA"/>
</dbReference>
<gene>
    <name evidence="4" type="ORF">SAMN05443550_101547</name>
</gene>